<dbReference type="STRING" id="156889.Mmc1_3543"/>
<keyword evidence="2" id="KW-1185">Reference proteome</keyword>
<dbReference type="HOGENOM" id="CLU_127117_1_1_5"/>
<name>A0LDI5_MAGMM</name>
<accession>A0LDI5</accession>
<dbReference type="OrthoDB" id="7632164at2"/>
<protein>
    <submittedName>
        <fullName evidence="1">Uncharacterized protein</fullName>
    </submittedName>
</protein>
<reference evidence="2" key="1">
    <citation type="journal article" date="2009" name="Appl. Environ. Microbiol.">
        <title>Complete genome sequence of the chemolithoautotrophic marine magnetotactic coccus strain MC-1.</title>
        <authorList>
            <person name="Schubbe S."/>
            <person name="Williams T.J."/>
            <person name="Xie G."/>
            <person name="Kiss H.E."/>
            <person name="Brettin T.S."/>
            <person name="Martinez D."/>
            <person name="Ross C.A."/>
            <person name="Schuler D."/>
            <person name="Cox B.L."/>
            <person name="Nealson K.H."/>
            <person name="Bazylinski D.A."/>
        </authorList>
    </citation>
    <scope>NUCLEOTIDE SEQUENCE [LARGE SCALE GENOMIC DNA]</scope>
    <source>
        <strain evidence="2">ATCC BAA-1437 / JCM 17883 / MC-1</strain>
    </source>
</reference>
<reference evidence="1 2" key="2">
    <citation type="journal article" date="2012" name="Int. J. Syst. Evol. Microbiol.">
        <title>Magnetococcus marinus gen. nov., sp. nov., a marine, magnetotactic bacterium that represents a novel lineage (Magnetococcaceae fam. nov.; Magnetococcales ord. nov.) at the base of the Alphaproteobacteria.</title>
        <authorList>
            <person name="Bazylinski D.A."/>
            <person name="Williams T.J."/>
            <person name="Lefevre C.T."/>
            <person name="Berg R.J."/>
            <person name="Zhang C.L."/>
            <person name="Bowser S.S."/>
            <person name="Dean A.J."/>
            <person name="Beveridge T.J."/>
        </authorList>
    </citation>
    <scope>NUCLEOTIDE SEQUENCE [LARGE SCALE GENOMIC DNA]</scope>
    <source>
        <strain evidence="2">ATCC BAA-1437 / JCM 17883 / MC-1</strain>
    </source>
</reference>
<gene>
    <name evidence="1" type="ordered locus">Mmc1_3543</name>
</gene>
<sequence length="152" mass="17140">MADKRETMDEARLQTLIEAYGAQATRWPLFERQEALDLLARKPAMQAILAQAQQLDELLDAAPPALAHGALIGRLLQELPRAPRQRLFTPWWPFERVWQPALALAASVLFGVLVGLQIPDINPSEPLLAESQTMETWQLLAYGPESFTEWEP</sequence>
<dbReference type="AlphaFoldDB" id="A0LDI5"/>
<evidence type="ECO:0000313" key="2">
    <source>
        <dbReference type="Proteomes" id="UP000002586"/>
    </source>
</evidence>
<dbReference type="Proteomes" id="UP000002586">
    <property type="component" value="Chromosome"/>
</dbReference>
<dbReference type="KEGG" id="mgm:Mmc1_3543"/>
<organism evidence="1 2">
    <name type="scientific">Magnetococcus marinus (strain ATCC BAA-1437 / JCM 17883 / MC-1)</name>
    <dbReference type="NCBI Taxonomy" id="156889"/>
    <lineage>
        <taxon>Bacteria</taxon>
        <taxon>Pseudomonadati</taxon>
        <taxon>Pseudomonadota</taxon>
        <taxon>Magnetococcia</taxon>
        <taxon>Magnetococcales</taxon>
        <taxon>Magnetococcaceae</taxon>
        <taxon>Magnetococcus</taxon>
    </lineage>
</organism>
<dbReference type="RefSeq" id="WP_011715084.1">
    <property type="nucleotide sequence ID" value="NC_008576.1"/>
</dbReference>
<proteinExistence type="predicted"/>
<dbReference type="EMBL" id="CP000471">
    <property type="protein sequence ID" value="ABK46028.1"/>
    <property type="molecule type" value="Genomic_DNA"/>
</dbReference>
<evidence type="ECO:0000313" key="1">
    <source>
        <dbReference type="EMBL" id="ABK46028.1"/>
    </source>
</evidence>